<dbReference type="SUPFAM" id="SSF47240">
    <property type="entry name" value="Ferritin-like"/>
    <property type="match status" value="1"/>
</dbReference>
<dbReference type="InterPro" id="IPR003251">
    <property type="entry name" value="Rr_diiron-bd_dom"/>
</dbReference>
<evidence type="ECO:0000259" key="2">
    <source>
        <dbReference type="Pfam" id="PF02915"/>
    </source>
</evidence>
<evidence type="ECO:0000313" key="3">
    <source>
        <dbReference type="EMBL" id="ATQ66606.1"/>
    </source>
</evidence>
<dbReference type="EMBL" id="CP023737">
    <property type="protein sequence ID" value="ATQ66606.1"/>
    <property type="molecule type" value="Genomic_DNA"/>
</dbReference>
<dbReference type="PANTHER" id="PTHR33531">
    <property type="entry name" value="RUBRERYTHRIN SUBFAMILY"/>
    <property type="match status" value="1"/>
</dbReference>
<accession>A0A2D2CVE3</accession>
<dbReference type="Gene3D" id="1.20.1260.10">
    <property type="match status" value="1"/>
</dbReference>
<feature type="domain" description="Rubrerythrin diiron-binding" evidence="2">
    <location>
        <begin position="11"/>
        <end position="145"/>
    </location>
</feature>
<feature type="transmembrane region" description="Helical" evidence="1">
    <location>
        <begin position="204"/>
        <end position="225"/>
    </location>
</feature>
<dbReference type="InterPro" id="IPR012347">
    <property type="entry name" value="Ferritin-like"/>
</dbReference>
<dbReference type="STRING" id="595536.GCA_000178815_00769"/>
<keyword evidence="1" id="KW-1133">Transmembrane helix</keyword>
<dbReference type="Pfam" id="PF02915">
    <property type="entry name" value="Rubrerythrin"/>
    <property type="match status" value="1"/>
</dbReference>
<dbReference type="PANTHER" id="PTHR33531:SF10">
    <property type="entry name" value="BLR7895 PROTEIN"/>
    <property type="match status" value="1"/>
</dbReference>
<dbReference type="RefSeq" id="WP_003610932.1">
    <property type="nucleotide sequence ID" value="NZ_ADVE02000001.1"/>
</dbReference>
<dbReference type="GO" id="GO:0046872">
    <property type="term" value="F:metal ion binding"/>
    <property type="evidence" value="ECO:0007669"/>
    <property type="project" value="InterPro"/>
</dbReference>
<evidence type="ECO:0000256" key="1">
    <source>
        <dbReference type="SAM" id="Phobius"/>
    </source>
</evidence>
<keyword evidence="4" id="KW-1185">Reference proteome</keyword>
<feature type="transmembrane region" description="Helical" evidence="1">
    <location>
        <begin position="237"/>
        <end position="257"/>
    </location>
</feature>
<reference evidence="4" key="1">
    <citation type="submission" date="2017-10" db="EMBL/GenBank/DDBJ databases">
        <title>Completed PacBio SMRT sequence of Methylosinus trichosporium OB3b reveals presence of a third large plasmid.</title>
        <authorList>
            <person name="Charles T.C."/>
            <person name="Lynch M.D.J."/>
            <person name="Heil J.R."/>
            <person name="Cheng J."/>
        </authorList>
    </citation>
    <scope>NUCLEOTIDE SEQUENCE [LARGE SCALE GENOMIC DNA]</scope>
    <source>
        <strain evidence="4">OB3b</strain>
    </source>
</reference>
<protein>
    <submittedName>
        <fullName evidence="3">Rubrerythrin</fullName>
    </submittedName>
</protein>
<feature type="transmembrane region" description="Helical" evidence="1">
    <location>
        <begin position="269"/>
        <end position="290"/>
    </location>
</feature>
<dbReference type="AlphaFoldDB" id="A0A2D2CVE3"/>
<gene>
    <name evidence="3" type="ORF">CQW49_00880</name>
</gene>
<dbReference type="InterPro" id="IPR017040">
    <property type="entry name" value="UCP035918_rubreryth/DUF125"/>
</dbReference>
<keyword evidence="1" id="KW-0472">Membrane</keyword>
<dbReference type="KEGG" id="mtw:CQW49_00880"/>
<organism evidence="3 4">
    <name type="scientific">Methylosinus trichosporium (strain ATCC 35070 / NCIMB 11131 / UNIQEM 75 / OB3b)</name>
    <dbReference type="NCBI Taxonomy" id="595536"/>
    <lineage>
        <taxon>Bacteria</taxon>
        <taxon>Pseudomonadati</taxon>
        <taxon>Pseudomonadota</taxon>
        <taxon>Alphaproteobacteria</taxon>
        <taxon>Hyphomicrobiales</taxon>
        <taxon>Methylocystaceae</taxon>
        <taxon>Methylosinus</taxon>
    </lineage>
</organism>
<evidence type="ECO:0000313" key="4">
    <source>
        <dbReference type="Proteomes" id="UP000230709"/>
    </source>
</evidence>
<feature type="transmembrane region" description="Helical" evidence="1">
    <location>
        <begin position="302"/>
        <end position="322"/>
    </location>
</feature>
<dbReference type="Proteomes" id="UP000230709">
    <property type="component" value="Chromosome"/>
</dbReference>
<dbReference type="InterPro" id="IPR009078">
    <property type="entry name" value="Ferritin-like_SF"/>
</dbReference>
<dbReference type="CDD" id="cd01045">
    <property type="entry name" value="Ferritin_like_AB"/>
    <property type="match status" value="1"/>
</dbReference>
<proteinExistence type="predicted"/>
<name>A0A2D2CVE3_METT3</name>
<dbReference type="NCBIfam" id="NF045676">
    <property type="entry name" value="FeExpMbfA"/>
    <property type="match status" value="1"/>
</dbReference>
<sequence length="323" mass="34821">MKSLSELTEREILAVAIASEEEDGRIYLSFAEDLADRYPASAKVFEEMAEQEAGHRHALLALYQKRFGPNLPPIRREDVKGFLRRRPIWLTRNLPLDTVRKEAEVMEYESAHFYQKAAERASDVGVRKLLGDLAAAEQGHESLAVRLGATILTPGARSDEDVAYRRFFILQYVQPGLAGLMDGSVSTLAPLFAAAFATQNNWETFLVGLAASIGAGVSMGFAEALSDDGSLTGRGSPLLRGGVSGLMTALGGLGHTLPYLVPDTIPDHFKIATSIAAAVVFVELWAIAFIRARYMDTPFLQAVFQIVLGGAIVLAAGVLIGGA</sequence>
<dbReference type="GO" id="GO:0016491">
    <property type="term" value="F:oxidoreductase activity"/>
    <property type="evidence" value="ECO:0007669"/>
    <property type="project" value="InterPro"/>
</dbReference>
<feature type="transmembrane region" description="Helical" evidence="1">
    <location>
        <begin position="176"/>
        <end position="198"/>
    </location>
</feature>
<keyword evidence="1" id="KW-0812">Transmembrane</keyword>
<dbReference type="PIRSF" id="PIRSF035918">
    <property type="entry name" value="UCP035918_rubreryth_DUF125"/>
    <property type="match status" value="1"/>
</dbReference>